<name>A0A842HSY0_9BURK</name>
<reference evidence="1 2" key="1">
    <citation type="submission" date="2020-08" db="EMBL/GenBank/DDBJ databases">
        <title>Paraeoetvoesia sp. YC-7-48 draft genome sequence.</title>
        <authorList>
            <person name="Yao L."/>
        </authorList>
    </citation>
    <scope>NUCLEOTIDE SEQUENCE [LARGE SCALE GENOMIC DNA]</scope>
    <source>
        <strain evidence="2">YC-7-48</strain>
    </source>
</reference>
<gene>
    <name evidence="1" type="ORF">GTU67_08375</name>
</gene>
<evidence type="ECO:0000313" key="2">
    <source>
        <dbReference type="Proteomes" id="UP000545386"/>
    </source>
</evidence>
<comment type="caution">
    <text evidence="1">The sequence shown here is derived from an EMBL/GenBank/DDBJ whole genome shotgun (WGS) entry which is preliminary data.</text>
</comment>
<dbReference type="RefSeq" id="WP_185779638.1">
    <property type="nucleotide sequence ID" value="NZ_JACJUU010000005.1"/>
</dbReference>
<dbReference type="Proteomes" id="UP000545386">
    <property type="component" value="Unassembled WGS sequence"/>
</dbReference>
<dbReference type="AlphaFoldDB" id="A0A842HSY0"/>
<sequence>MDLSVEAVVNTALALEGATAQQNQQMLLLRKTLESQTQVMQQIMAPLEPKLATSGAVGTRLHAVA</sequence>
<accession>A0A842HSY0</accession>
<organism evidence="1 2">
    <name type="scientific">Pusillimonas minor</name>
    <dbReference type="NCBI Taxonomy" id="2697024"/>
    <lineage>
        <taxon>Bacteria</taxon>
        <taxon>Pseudomonadati</taxon>
        <taxon>Pseudomonadota</taxon>
        <taxon>Betaproteobacteria</taxon>
        <taxon>Burkholderiales</taxon>
        <taxon>Alcaligenaceae</taxon>
        <taxon>Pusillimonas</taxon>
    </lineage>
</organism>
<keyword evidence="2" id="KW-1185">Reference proteome</keyword>
<dbReference type="EMBL" id="JACJUU010000005">
    <property type="protein sequence ID" value="MBC2769925.1"/>
    <property type="molecule type" value="Genomic_DNA"/>
</dbReference>
<proteinExistence type="predicted"/>
<evidence type="ECO:0000313" key="1">
    <source>
        <dbReference type="EMBL" id="MBC2769925.1"/>
    </source>
</evidence>
<evidence type="ECO:0008006" key="3">
    <source>
        <dbReference type="Google" id="ProtNLM"/>
    </source>
</evidence>
<protein>
    <recommendedName>
        <fullName evidence="3">Motility protein</fullName>
    </recommendedName>
</protein>